<gene>
    <name evidence="1" type="ORF">L1987_66307</name>
</gene>
<evidence type="ECO:0000313" key="2">
    <source>
        <dbReference type="Proteomes" id="UP001056120"/>
    </source>
</evidence>
<protein>
    <submittedName>
        <fullName evidence="1">Uncharacterized protein</fullName>
    </submittedName>
</protein>
<reference evidence="2" key="1">
    <citation type="journal article" date="2022" name="Mol. Ecol. Resour.">
        <title>The genomes of chicory, endive, great burdock and yacon provide insights into Asteraceae palaeo-polyploidization history and plant inulin production.</title>
        <authorList>
            <person name="Fan W."/>
            <person name="Wang S."/>
            <person name="Wang H."/>
            <person name="Wang A."/>
            <person name="Jiang F."/>
            <person name="Liu H."/>
            <person name="Zhao H."/>
            <person name="Xu D."/>
            <person name="Zhang Y."/>
        </authorList>
    </citation>
    <scope>NUCLEOTIDE SEQUENCE [LARGE SCALE GENOMIC DNA]</scope>
    <source>
        <strain evidence="2">cv. Yunnan</strain>
    </source>
</reference>
<reference evidence="1 2" key="2">
    <citation type="journal article" date="2022" name="Mol. Ecol. Resour.">
        <title>The genomes of chicory, endive, great burdock and yacon provide insights into Asteraceae paleo-polyploidization history and plant inulin production.</title>
        <authorList>
            <person name="Fan W."/>
            <person name="Wang S."/>
            <person name="Wang H."/>
            <person name="Wang A."/>
            <person name="Jiang F."/>
            <person name="Liu H."/>
            <person name="Zhao H."/>
            <person name="Xu D."/>
            <person name="Zhang Y."/>
        </authorList>
    </citation>
    <scope>NUCLEOTIDE SEQUENCE [LARGE SCALE GENOMIC DNA]</scope>
    <source>
        <strain evidence="2">cv. Yunnan</strain>
        <tissue evidence="1">Leaves</tissue>
    </source>
</reference>
<organism evidence="1 2">
    <name type="scientific">Smallanthus sonchifolius</name>
    <dbReference type="NCBI Taxonomy" id="185202"/>
    <lineage>
        <taxon>Eukaryota</taxon>
        <taxon>Viridiplantae</taxon>
        <taxon>Streptophyta</taxon>
        <taxon>Embryophyta</taxon>
        <taxon>Tracheophyta</taxon>
        <taxon>Spermatophyta</taxon>
        <taxon>Magnoliopsida</taxon>
        <taxon>eudicotyledons</taxon>
        <taxon>Gunneridae</taxon>
        <taxon>Pentapetalae</taxon>
        <taxon>asterids</taxon>
        <taxon>campanulids</taxon>
        <taxon>Asterales</taxon>
        <taxon>Asteraceae</taxon>
        <taxon>Asteroideae</taxon>
        <taxon>Heliantheae alliance</taxon>
        <taxon>Millerieae</taxon>
        <taxon>Smallanthus</taxon>
    </lineage>
</organism>
<comment type="caution">
    <text evidence="1">The sequence shown here is derived from an EMBL/GenBank/DDBJ whole genome shotgun (WGS) entry which is preliminary data.</text>
</comment>
<proteinExistence type="predicted"/>
<evidence type="ECO:0000313" key="1">
    <source>
        <dbReference type="EMBL" id="KAI3726510.1"/>
    </source>
</evidence>
<dbReference type="Proteomes" id="UP001056120">
    <property type="component" value="Linkage Group LG22"/>
</dbReference>
<dbReference type="EMBL" id="CM042039">
    <property type="protein sequence ID" value="KAI3726510.1"/>
    <property type="molecule type" value="Genomic_DNA"/>
</dbReference>
<name>A0ACB9BX12_9ASTR</name>
<keyword evidence="2" id="KW-1185">Reference proteome</keyword>
<sequence length="127" mass="14319">MFHLKPPRGDDLSDGDDDESYHGSEKPSYARTLSAPRLRSRDIDQQLKNDQRLKRREGRSRTPPSRRIALLEEAPFGLSIVLSIMHSVLINGDATNFEIDPSFGVEASELYPEIKYTTVDGYLAQLA</sequence>
<accession>A0ACB9BX12</accession>